<dbReference type="GO" id="GO:0051287">
    <property type="term" value="F:NAD binding"/>
    <property type="evidence" value="ECO:0007669"/>
    <property type="project" value="InterPro"/>
</dbReference>
<evidence type="ECO:0000256" key="3">
    <source>
        <dbReference type="ARBA" id="ARBA00023027"/>
    </source>
</evidence>
<protein>
    <submittedName>
        <fullName evidence="5">D-3-phosphoglycerate dehydrogenase</fullName>
        <ecNumber evidence="5">1.1.1.95</ecNumber>
    </submittedName>
</protein>
<dbReference type="EMBL" id="CADCTR010001838">
    <property type="protein sequence ID" value="CAA9314963.1"/>
    <property type="molecule type" value="Genomic_DNA"/>
</dbReference>
<reference evidence="5" key="1">
    <citation type="submission" date="2020-02" db="EMBL/GenBank/DDBJ databases">
        <authorList>
            <person name="Meier V. D."/>
        </authorList>
    </citation>
    <scope>NUCLEOTIDE SEQUENCE</scope>
    <source>
        <strain evidence="5">AVDCRST_MAG93</strain>
    </source>
</reference>
<dbReference type="EC" id="1.1.1.95" evidence="5"/>
<dbReference type="PANTHER" id="PTHR42789">
    <property type="entry name" value="D-ISOMER SPECIFIC 2-HYDROXYACID DEHYDROGENASE FAMILY PROTEIN (AFU_ORTHOLOGUE AFUA_6G10090)"/>
    <property type="match status" value="1"/>
</dbReference>
<comment type="similarity">
    <text evidence="1">Belongs to the D-isomer specific 2-hydroxyacid dehydrogenase family.</text>
</comment>
<evidence type="ECO:0000259" key="4">
    <source>
        <dbReference type="Pfam" id="PF02826"/>
    </source>
</evidence>
<keyword evidence="3" id="KW-0520">NAD</keyword>
<dbReference type="AlphaFoldDB" id="A0A6J4KVC3"/>
<feature type="domain" description="D-isomer specific 2-hydroxyacid dehydrogenase NAD-binding" evidence="4">
    <location>
        <begin position="2"/>
        <end position="124"/>
    </location>
</feature>
<dbReference type="InterPro" id="IPR029753">
    <property type="entry name" value="D-isomer_DH_CS"/>
</dbReference>
<dbReference type="InterPro" id="IPR050857">
    <property type="entry name" value="D-2-hydroxyacid_DH"/>
</dbReference>
<name>A0A6J4KVC3_9CHLR</name>
<evidence type="ECO:0000256" key="1">
    <source>
        <dbReference type="ARBA" id="ARBA00005854"/>
    </source>
</evidence>
<dbReference type="SUPFAM" id="SSF51735">
    <property type="entry name" value="NAD(P)-binding Rossmann-fold domains"/>
    <property type="match status" value="1"/>
</dbReference>
<proteinExistence type="inferred from homology"/>
<dbReference type="Pfam" id="PF02826">
    <property type="entry name" value="2-Hacid_dh_C"/>
    <property type="match status" value="1"/>
</dbReference>
<dbReference type="Gene3D" id="3.40.50.720">
    <property type="entry name" value="NAD(P)-binding Rossmann-like Domain"/>
    <property type="match status" value="2"/>
</dbReference>
<dbReference type="PANTHER" id="PTHR42789:SF1">
    <property type="entry name" value="D-ISOMER SPECIFIC 2-HYDROXYACID DEHYDROGENASE FAMILY PROTEIN (AFU_ORTHOLOGUE AFUA_6G10090)"/>
    <property type="match status" value="1"/>
</dbReference>
<dbReference type="GO" id="GO:0004617">
    <property type="term" value="F:phosphoglycerate dehydrogenase activity"/>
    <property type="evidence" value="ECO:0007669"/>
    <property type="project" value="UniProtKB-EC"/>
</dbReference>
<evidence type="ECO:0000313" key="5">
    <source>
        <dbReference type="EMBL" id="CAA9314963.1"/>
    </source>
</evidence>
<evidence type="ECO:0000256" key="2">
    <source>
        <dbReference type="ARBA" id="ARBA00023002"/>
    </source>
</evidence>
<sequence length="155" mass="16704">ARAHGMRVVYNKRTPLAAEIEQAEGVTYAAKDDLLREADFVLLSTPLTAETENMIGARELALMQPSAMLVNICRGGVIDESALVQALRDNRIAGAGLDVFVYEPIPYDHPLLALPNVILTPHIGGGTGGARDKQMEDVLANVSRFARGEPVAQRV</sequence>
<dbReference type="PROSITE" id="PS00671">
    <property type="entry name" value="D_2_HYDROXYACID_DH_3"/>
    <property type="match status" value="1"/>
</dbReference>
<feature type="non-terminal residue" evidence="5">
    <location>
        <position position="1"/>
    </location>
</feature>
<keyword evidence="2 5" id="KW-0560">Oxidoreductase</keyword>
<accession>A0A6J4KVC3</accession>
<dbReference type="InterPro" id="IPR006140">
    <property type="entry name" value="D-isomer_DH_NAD-bd"/>
</dbReference>
<organism evidence="5">
    <name type="scientific">uncultured Chloroflexia bacterium</name>
    <dbReference type="NCBI Taxonomy" id="1672391"/>
    <lineage>
        <taxon>Bacteria</taxon>
        <taxon>Bacillati</taxon>
        <taxon>Chloroflexota</taxon>
        <taxon>Chloroflexia</taxon>
        <taxon>environmental samples</taxon>
    </lineage>
</organism>
<gene>
    <name evidence="5" type="ORF">AVDCRST_MAG93-5452</name>
</gene>
<dbReference type="InterPro" id="IPR036291">
    <property type="entry name" value="NAD(P)-bd_dom_sf"/>
</dbReference>